<proteinExistence type="predicted"/>
<dbReference type="Pfam" id="PF03734">
    <property type="entry name" value="YkuD"/>
    <property type="match status" value="1"/>
</dbReference>
<dbReference type="AlphaFoldDB" id="A0A9D1GLK1"/>
<dbReference type="SUPFAM" id="SSF69360">
    <property type="entry name" value="Cell wall binding repeat"/>
    <property type="match status" value="1"/>
</dbReference>
<feature type="compositionally biased region" description="Basic and acidic residues" evidence="2">
    <location>
        <begin position="1"/>
        <end position="20"/>
    </location>
</feature>
<feature type="region of interest" description="Disordered" evidence="2">
    <location>
        <begin position="1"/>
        <end position="32"/>
    </location>
</feature>
<feature type="domain" description="L,D-TPase catalytic" evidence="3">
    <location>
        <begin position="173"/>
        <end position="310"/>
    </location>
</feature>
<accession>A0A9D1GLK1</accession>
<evidence type="ECO:0000313" key="5">
    <source>
        <dbReference type="Proteomes" id="UP000886860"/>
    </source>
</evidence>
<dbReference type="EMBL" id="DVKS01000194">
    <property type="protein sequence ID" value="HIT42742.1"/>
    <property type="molecule type" value="Genomic_DNA"/>
</dbReference>
<evidence type="ECO:0000313" key="4">
    <source>
        <dbReference type="EMBL" id="HIT42742.1"/>
    </source>
</evidence>
<reference evidence="4" key="1">
    <citation type="submission" date="2020-10" db="EMBL/GenBank/DDBJ databases">
        <authorList>
            <person name="Gilroy R."/>
        </authorList>
    </citation>
    <scope>NUCLEOTIDE SEQUENCE</scope>
    <source>
        <strain evidence="4">CHK123-3438</strain>
    </source>
</reference>
<dbReference type="InterPro" id="IPR018337">
    <property type="entry name" value="Cell_wall/Cho-bd_repeat"/>
</dbReference>
<sequence>MKYTKEKFPAGRADGLKDTSLEGIPGRNHKNRNRIGRSRTALFAVLSAAALMGAAPASAYGSEIVYVQAQSASGSWIQDEVGYYRYYGEDGTMWTNTVTPDGYYVDGTGVWIPDMYDISRFTTIPEDAGSLMVIEGHGTAARASFYVKEPADGDTASEAGPGTVWRKVTDTGAYVGRNGIGKEAEGDEKTPRGLFTLDEAFGTKPDPGNFAVPYLMVDDGYYWVGDSTSPYYNQMVDIRQTGAVFDTAASEHLSTYGGKAYHYCMAVGYNKEQTPYKGSAIFLHCMDGPGTGGCIAIPEEAMVKVLQNVSGQAYILIDDGVNLANY</sequence>
<dbReference type="InterPro" id="IPR005490">
    <property type="entry name" value="LD_TPept_cat_dom"/>
</dbReference>
<evidence type="ECO:0000256" key="1">
    <source>
        <dbReference type="ARBA" id="ARBA00022737"/>
    </source>
</evidence>
<reference evidence="4" key="2">
    <citation type="journal article" date="2021" name="PeerJ">
        <title>Extensive microbial diversity within the chicken gut microbiome revealed by metagenomics and culture.</title>
        <authorList>
            <person name="Gilroy R."/>
            <person name="Ravi A."/>
            <person name="Getino M."/>
            <person name="Pursley I."/>
            <person name="Horton D.L."/>
            <person name="Alikhan N.F."/>
            <person name="Baker D."/>
            <person name="Gharbi K."/>
            <person name="Hall N."/>
            <person name="Watson M."/>
            <person name="Adriaenssens E.M."/>
            <person name="Foster-Nyarko E."/>
            <person name="Jarju S."/>
            <person name="Secka A."/>
            <person name="Antonio M."/>
            <person name="Oren A."/>
            <person name="Chaudhuri R.R."/>
            <person name="La Ragione R."/>
            <person name="Hildebrand F."/>
            <person name="Pallen M.J."/>
        </authorList>
    </citation>
    <scope>NUCLEOTIDE SEQUENCE</scope>
    <source>
        <strain evidence="4">CHK123-3438</strain>
    </source>
</reference>
<evidence type="ECO:0000259" key="3">
    <source>
        <dbReference type="Pfam" id="PF03734"/>
    </source>
</evidence>
<dbReference type="PANTHER" id="PTHR38589:SF1">
    <property type="entry name" value="BLR0621 PROTEIN"/>
    <property type="match status" value="1"/>
</dbReference>
<evidence type="ECO:0000256" key="2">
    <source>
        <dbReference type="SAM" id="MobiDB-lite"/>
    </source>
</evidence>
<name>A0A9D1GLK1_9FIRM</name>
<dbReference type="Pfam" id="PF19085">
    <property type="entry name" value="Choline_bind_2"/>
    <property type="match status" value="1"/>
</dbReference>
<dbReference type="GO" id="GO:0016740">
    <property type="term" value="F:transferase activity"/>
    <property type="evidence" value="ECO:0007669"/>
    <property type="project" value="InterPro"/>
</dbReference>
<dbReference type="Proteomes" id="UP000886860">
    <property type="component" value="Unassembled WGS sequence"/>
</dbReference>
<keyword evidence="1" id="KW-0677">Repeat</keyword>
<organism evidence="4 5">
    <name type="scientific">Candidatus Caccovicinus merdipullorum</name>
    <dbReference type="NCBI Taxonomy" id="2840724"/>
    <lineage>
        <taxon>Bacteria</taxon>
        <taxon>Bacillati</taxon>
        <taxon>Bacillota</taxon>
        <taxon>Clostridia</taxon>
        <taxon>Eubacteriales</taxon>
        <taxon>Candidatus Caccovicinus</taxon>
    </lineage>
</organism>
<dbReference type="PANTHER" id="PTHR38589">
    <property type="entry name" value="BLR0621 PROTEIN"/>
    <property type="match status" value="1"/>
</dbReference>
<comment type="caution">
    <text evidence="4">The sequence shown here is derived from an EMBL/GenBank/DDBJ whole genome shotgun (WGS) entry which is preliminary data.</text>
</comment>
<protein>
    <submittedName>
        <fullName evidence="4">L,D-transpeptidase family protein</fullName>
    </submittedName>
</protein>
<gene>
    <name evidence="4" type="ORF">IAB60_11725</name>
</gene>